<dbReference type="STRING" id="857967.G0QKV7"/>
<name>G0QKV7_ICHMU</name>
<dbReference type="InterPro" id="IPR026983">
    <property type="entry name" value="DHC"/>
</dbReference>
<dbReference type="PANTHER" id="PTHR45703:SF22">
    <property type="entry name" value="DYNEIN CYTOPLASMIC 2 HEAVY CHAIN 1"/>
    <property type="match status" value="1"/>
</dbReference>
<organism evidence="3 4">
    <name type="scientific">Ichthyophthirius multifiliis</name>
    <name type="common">White spot disease agent</name>
    <name type="synonym">Ich</name>
    <dbReference type="NCBI Taxonomy" id="5932"/>
    <lineage>
        <taxon>Eukaryota</taxon>
        <taxon>Sar</taxon>
        <taxon>Alveolata</taxon>
        <taxon>Ciliophora</taxon>
        <taxon>Intramacronucleata</taxon>
        <taxon>Oligohymenophorea</taxon>
        <taxon>Hymenostomatida</taxon>
        <taxon>Ophryoglenina</taxon>
        <taxon>Ichthyophthirius</taxon>
    </lineage>
</organism>
<dbReference type="InterPro" id="IPR042222">
    <property type="entry name" value="Dynein_2_N"/>
</dbReference>
<evidence type="ECO:0000256" key="1">
    <source>
        <dbReference type="SAM" id="Coils"/>
    </source>
</evidence>
<dbReference type="InParanoid" id="G0QKV7"/>
<reference evidence="3 4" key="1">
    <citation type="submission" date="2011-07" db="EMBL/GenBank/DDBJ databases">
        <authorList>
            <person name="Coyne R."/>
            <person name="Brami D."/>
            <person name="Johnson J."/>
            <person name="Hostetler J."/>
            <person name="Hannick L."/>
            <person name="Clark T."/>
            <person name="Cassidy-Hanley D."/>
            <person name="Inman J."/>
        </authorList>
    </citation>
    <scope>NUCLEOTIDE SEQUENCE [LARGE SCALE GENOMIC DNA]</scope>
    <source>
        <strain evidence="3 4">G5</strain>
    </source>
</reference>
<gene>
    <name evidence="3" type="ORF">IMG5_022750</name>
</gene>
<dbReference type="EMBL" id="GL983198">
    <property type="protein sequence ID" value="EGR34149.1"/>
    <property type="molecule type" value="Genomic_DNA"/>
</dbReference>
<dbReference type="GeneID" id="14910336"/>
<dbReference type="AlphaFoldDB" id="G0QKV7"/>
<dbReference type="RefSeq" id="XP_004039453.1">
    <property type="nucleotide sequence ID" value="XM_004039405.1"/>
</dbReference>
<dbReference type="Gene3D" id="1.20.140.100">
    <property type="entry name" value="Dynein heavy chain, N-terminal domain 2"/>
    <property type="match status" value="1"/>
</dbReference>
<protein>
    <recommendedName>
        <fullName evidence="2">Dynein heavy chain linker domain-containing protein</fullName>
    </recommendedName>
</protein>
<keyword evidence="1" id="KW-0175">Coiled coil</keyword>
<dbReference type="InterPro" id="IPR042228">
    <property type="entry name" value="Dynein_linker_3"/>
</dbReference>
<feature type="domain" description="Dynein heavy chain linker" evidence="2">
    <location>
        <begin position="549"/>
        <end position="914"/>
    </location>
</feature>
<accession>G0QKV7</accession>
<dbReference type="Pfam" id="PF08393">
    <property type="entry name" value="DHC_N2"/>
    <property type="match status" value="1"/>
</dbReference>
<dbReference type="Gene3D" id="3.20.180.20">
    <property type="entry name" value="Dynein heavy chain, N-terminal domain 2"/>
    <property type="match status" value="1"/>
</dbReference>
<feature type="non-terminal residue" evidence="3">
    <location>
        <position position="914"/>
    </location>
</feature>
<dbReference type="eggNOG" id="KOG3595">
    <property type="taxonomic scope" value="Eukaryota"/>
</dbReference>
<dbReference type="OMA" id="CNIAETH"/>
<dbReference type="OrthoDB" id="419419at2759"/>
<dbReference type="GO" id="GO:0030286">
    <property type="term" value="C:dynein complex"/>
    <property type="evidence" value="ECO:0007669"/>
    <property type="project" value="InterPro"/>
</dbReference>
<proteinExistence type="predicted"/>
<feature type="coiled-coil region" evidence="1">
    <location>
        <begin position="108"/>
        <end position="135"/>
    </location>
</feature>
<evidence type="ECO:0000259" key="2">
    <source>
        <dbReference type="Pfam" id="PF08393"/>
    </source>
</evidence>
<evidence type="ECO:0000313" key="4">
    <source>
        <dbReference type="Proteomes" id="UP000008983"/>
    </source>
</evidence>
<dbReference type="GO" id="GO:0051959">
    <property type="term" value="F:dynein light intermediate chain binding"/>
    <property type="evidence" value="ECO:0007669"/>
    <property type="project" value="InterPro"/>
</dbReference>
<keyword evidence="4" id="KW-1185">Reference proteome</keyword>
<dbReference type="PANTHER" id="PTHR45703">
    <property type="entry name" value="DYNEIN HEAVY CHAIN"/>
    <property type="match status" value="1"/>
</dbReference>
<dbReference type="Gene3D" id="1.10.287.2620">
    <property type="match status" value="1"/>
</dbReference>
<dbReference type="GO" id="GO:0007018">
    <property type="term" value="P:microtubule-based movement"/>
    <property type="evidence" value="ECO:0007669"/>
    <property type="project" value="InterPro"/>
</dbReference>
<dbReference type="GO" id="GO:0045505">
    <property type="term" value="F:dynein intermediate chain binding"/>
    <property type="evidence" value="ECO:0007669"/>
    <property type="project" value="InterPro"/>
</dbReference>
<dbReference type="Proteomes" id="UP000008983">
    <property type="component" value="Unassembled WGS sequence"/>
</dbReference>
<evidence type="ECO:0000313" key="3">
    <source>
        <dbReference type="EMBL" id="EGR34149.1"/>
    </source>
</evidence>
<dbReference type="InterPro" id="IPR013602">
    <property type="entry name" value="Dynein_heavy_linker"/>
</dbReference>
<sequence>MDINMDDGLISVNYSERLVLLIRETRQLFELGYKKNIPKQIIDIVENGKLYYKEALTLKQVANFFNSMSNQILPSLKKMLVDKVIRFEEVIKNQSQSKKDLEITWDNTEKLEEYIKRVQEACNEIMNENRRLRKLHYNLVDITIILFDIDLLKQKNVWKEKLEQMKRIIDTGCQGKDPSICRFWRTNWDFQIYKALEYQYQKGLQLLDQNMYEINTDLVLKGKNIELKPSLEELKEKYYKEIKNFINWPVKTFQGVGGSIEIYNSLTKQNMQYLAVVYSKGEQLFEKLQKLVQSLRPWTAICYLDVQKLEEKLQTIEDWEYNIKNIRVKRKDLEKLQDHYKIDCFHVTISPFKNSADDLLQNIIDTLTNSLRNSVKLDCELIEEFVDKNLEKLKNKPKNIEEINNAKNSYFEIKGHKKSMFQKFQSIQTKNKLLRNLIGMVQNTQNIEQKWESFEAIIADFDKILAEQMNQLKIETGDILNDEIDKFYQKWTNLKPKQTEQLDKDSARELALKMKEWRNTWKQIEQKVKQLIADCEQFEMDYNQLNNFEQVKNEIQKEESQCAIFDEFNGELEAFEKQDWMIFKSKLYDFQDFQIKWTEILKNQINRDAVISYMIEQVELYKHIWTGLRLCIGDAFEKDHWRSLFQILQIQKSVTYETLKFGDLLSSDKQIISKTNDIKELCARAQGEVALREAIQELNNWCDTYEFELTEYKSNNKLTPLIKEWKDLLTKVSDNQSLLISMKESKFYQRFQDQIEGFEQKLGGVDEYLGKLQIIQRKWVYLEPIFGRGALPTEQARFKRLDDDFKNIMFGIQKDPKVVSLCLIAGISSTLETILEQLEKCQKALNDFLEEKRNKFPRFYFLGDDDLLEILGQSQNPTVIQMHLKKLFAGINKVDFNKDSSQILSIISSHKEIV</sequence>